<evidence type="ECO:0000256" key="1">
    <source>
        <dbReference type="ARBA" id="ARBA00008040"/>
    </source>
</evidence>
<accession>A0A6A7K7G9</accession>
<dbReference type="InterPro" id="IPR027477">
    <property type="entry name" value="Succ_DH/fumarate_Rdtase_cat_sf"/>
</dbReference>
<dbReference type="Pfam" id="PF00890">
    <property type="entry name" value="FAD_binding_2"/>
    <property type="match status" value="2"/>
</dbReference>
<proteinExistence type="inferred from homology"/>
<keyword evidence="4 8" id="KW-0285">Flavoprotein</keyword>
<dbReference type="NCBIfam" id="TIGR01813">
    <property type="entry name" value="flavo_cyto_c"/>
    <property type="match status" value="1"/>
</dbReference>
<keyword evidence="8" id="KW-0732">Signal</keyword>
<comment type="catalytic activity">
    <reaction evidence="7 8">
        <text>dihydrourocanate + A = urocanate + AH2</text>
        <dbReference type="Rhea" id="RHEA:36059"/>
        <dbReference type="ChEBI" id="CHEBI:13193"/>
        <dbReference type="ChEBI" id="CHEBI:17499"/>
        <dbReference type="ChEBI" id="CHEBI:27247"/>
        <dbReference type="ChEBI" id="CHEBI:72991"/>
        <dbReference type="EC" id="1.3.99.33"/>
    </reaction>
</comment>
<evidence type="ECO:0000256" key="7">
    <source>
        <dbReference type="ARBA" id="ARBA00049922"/>
    </source>
</evidence>
<evidence type="ECO:0000256" key="5">
    <source>
        <dbReference type="ARBA" id="ARBA00022827"/>
    </source>
</evidence>
<dbReference type="Gene3D" id="3.50.50.60">
    <property type="entry name" value="FAD/NAD(P)-binding domain"/>
    <property type="match status" value="2"/>
</dbReference>
<dbReference type="AlphaFoldDB" id="A0A6A7K7G9"/>
<protein>
    <recommendedName>
        <fullName evidence="3 8">Urocanate reductase</fullName>
        <ecNumber evidence="2 8">1.3.99.33</ecNumber>
    </recommendedName>
</protein>
<evidence type="ECO:0000256" key="8">
    <source>
        <dbReference type="RuleBase" id="RU366062"/>
    </source>
</evidence>
<dbReference type="PANTHER" id="PTHR43400:SF7">
    <property type="entry name" value="FAD-DEPENDENT OXIDOREDUCTASE 2 FAD BINDING DOMAIN-CONTAINING PROTEIN"/>
    <property type="match status" value="1"/>
</dbReference>
<dbReference type="InterPro" id="IPR050315">
    <property type="entry name" value="FAD-oxidoreductase_2"/>
</dbReference>
<organism evidence="10 11">
    <name type="scientific">Alkalibaculum sporogenes</name>
    <dbReference type="NCBI Taxonomy" id="2655001"/>
    <lineage>
        <taxon>Bacteria</taxon>
        <taxon>Bacillati</taxon>
        <taxon>Bacillota</taxon>
        <taxon>Clostridia</taxon>
        <taxon>Eubacteriales</taxon>
        <taxon>Eubacteriaceae</taxon>
        <taxon>Alkalibaculum</taxon>
    </lineage>
</organism>
<dbReference type="SUPFAM" id="SSF56425">
    <property type="entry name" value="Succinate dehydrogenase/fumarate reductase flavoprotein, catalytic domain"/>
    <property type="match status" value="1"/>
</dbReference>
<evidence type="ECO:0000259" key="9">
    <source>
        <dbReference type="SMART" id="SM00900"/>
    </source>
</evidence>
<dbReference type="PROSITE" id="PS51257">
    <property type="entry name" value="PROKAR_LIPOPROTEIN"/>
    <property type="match status" value="1"/>
</dbReference>
<reference evidence="10 11" key="1">
    <citation type="submission" date="2019-10" db="EMBL/GenBank/DDBJ databases">
        <title>Alkalibaculum tamaniensis sp.nov., a new alkaliphilic acetogen, isolated on methoxylated aromatics from a mud volcano.</title>
        <authorList>
            <person name="Khomyakova M.A."/>
            <person name="Merkel A.Y."/>
            <person name="Bonch-Osmolovskaya E.A."/>
            <person name="Slobodkin A.I."/>
        </authorList>
    </citation>
    <scope>NUCLEOTIDE SEQUENCE [LARGE SCALE GENOMIC DNA]</scope>
    <source>
        <strain evidence="10 11">M08DMB</strain>
    </source>
</reference>
<dbReference type="InterPro" id="IPR003953">
    <property type="entry name" value="FAD-dep_OxRdtase_2_FAD-bd"/>
</dbReference>
<evidence type="ECO:0000256" key="4">
    <source>
        <dbReference type="ARBA" id="ARBA00022630"/>
    </source>
</evidence>
<keyword evidence="11" id="KW-1185">Reference proteome</keyword>
<dbReference type="EMBL" id="WHNX01000008">
    <property type="protein sequence ID" value="MPW25448.1"/>
    <property type="molecule type" value="Genomic_DNA"/>
</dbReference>
<dbReference type="SUPFAM" id="SSF51905">
    <property type="entry name" value="FAD/NAD(P)-binding domain"/>
    <property type="match status" value="1"/>
</dbReference>
<comment type="similarity">
    <text evidence="1 8">Belongs to the FAD-dependent oxidoreductase 2 family. FRD/SDH subfamily.</text>
</comment>
<dbReference type="Gene3D" id="3.90.700.10">
    <property type="entry name" value="Succinate dehydrogenase/fumarate reductase flavoprotein, catalytic domain"/>
    <property type="match status" value="1"/>
</dbReference>
<dbReference type="PRINTS" id="PR00945">
    <property type="entry name" value="HGRDTASE"/>
</dbReference>
<dbReference type="InterPro" id="IPR007329">
    <property type="entry name" value="FMN-bd"/>
</dbReference>
<dbReference type="Pfam" id="PF04205">
    <property type="entry name" value="FMN_bind"/>
    <property type="match status" value="1"/>
</dbReference>
<feature type="signal peptide" evidence="8">
    <location>
        <begin position="1"/>
        <end position="23"/>
    </location>
</feature>
<evidence type="ECO:0000313" key="10">
    <source>
        <dbReference type="EMBL" id="MPW25448.1"/>
    </source>
</evidence>
<evidence type="ECO:0000256" key="3">
    <source>
        <dbReference type="ARBA" id="ARBA00015872"/>
    </source>
</evidence>
<dbReference type="Gene3D" id="3.90.1010.20">
    <property type="match status" value="1"/>
</dbReference>
<gene>
    <name evidence="10" type="ORF">GC105_06575</name>
</gene>
<evidence type="ECO:0000313" key="11">
    <source>
        <dbReference type="Proteomes" id="UP000440004"/>
    </source>
</evidence>
<keyword evidence="6 8" id="KW-0560">Oxidoreductase</keyword>
<dbReference type="GO" id="GO:0033765">
    <property type="term" value="F:steroid dehydrogenase activity, acting on the CH-CH group of donors"/>
    <property type="evidence" value="ECO:0007669"/>
    <property type="project" value="UniProtKB-ARBA"/>
</dbReference>
<feature type="chain" id="PRO_5039750488" description="Urocanate reductase" evidence="8">
    <location>
        <begin position="24"/>
        <end position="647"/>
    </location>
</feature>
<sequence>MFRKKNSVIICLILCFAMTFMVACSGGNSEASFKAGTYTAEEKGNSDTIKVEVTFSETEITDINIVSQAETPGLGDVAIEKIKEDILSGQTLGVDEVSGATYSSVAFLAAVIDCVEQAGGDVEALKNKKADSSKGKAIEKTADVIVVGGGGAGLAAAVSAAENGASVILIEKSIALGGNTLRSGGGYNTYDPERQESIEMNDTLLKELKGYLEADPKEYGDFAPTFEVLQGQIEDYIKSGDTSLFDSAELHAIHTYIGGKRTDLEGNEITVDYELVKTYTSNTLPTLNWLEDIGVGIRDDVSTILGALWPRSHMGDKHLGTTFLDPLEKKAVELGAEIMLETSGEELIEKDGKVVGVKATKSDGTSVTLNASKGVVMATGGFGENPEMRQKYNVYWPEMPLTMKSTNTPNATGDGIVMGEKVGANLVGMGFIQLMPSSHPETGALSGGVWGSAETQVFVNKEGKRFVNEYSERDVLAKAALLQEDQLFYIICDENTAGITPDGKNIWGDNIEDLIANKSIYKADTLENLAKQLGMSDDALVKEIDKYNGFSEKENDPEFGKSNFGAKIETGPFYATPRSPSVHHTMGGLAIDTSARVLDENNKPISGLYAAGEVTGGIHAGNRLGGNAISDIMTFGKISGESAAKQK</sequence>
<dbReference type="GO" id="GO:0010181">
    <property type="term" value="F:FMN binding"/>
    <property type="evidence" value="ECO:0007669"/>
    <property type="project" value="InterPro"/>
</dbReference>
<dbReference type="EC" id="1.3.99.33" evidence="2 8"/>
<dbReference type="InterPro" id="IPR010960">
    <property type="entry name" value="Flavocytochrome_c"/>
</dbReference>
<dbReference type="Proteomes" id="UP000440004">
    <property type="component" value="Unassembled WGS sequence"/>
</dbReference>
<dbReference type="PANTHER" id="PTHR43400">
    <property type="entry name" value="FUMARATE REDUCTASE"/>
    <property type="match status" value="1"/>
</dbReference>
<evidence type="ECO:0000256" key="6">
    <source>
        <dbReference type="ARBA" id="ARBA00023002"/>
    </source>
</evidence>
<feature type="domain" description="FMN-binding" evidence="9">
    <location>
        <begin position="44"/>
        <end position="118"/>
    </location>
</feature>
<keyword evidence="5 8" id="KW-0274">FAD</keyword>
<evidence type="ECO:0000256" key="2">
    <source>
        <dbReference type="ARBA" id="ARBA00013137"/>
    </source>
</evidence>
<dbReference type="InterPro" id="IPR036188">
    <property type="entry name" value="FAD/NAD-bd_sf"/>
</dbReference>
<comment type="cofactor">
    <cofactor evidence="8">
        <name>FAD</name>
        <dbReference type="ChEBI" id="CHEBI:57692"/>
    </cofactor>
    <text evidence="8">Binds 1 FAD per subunit.</text>
</comment>
<dbReference type="SMART" id="SM00900">
    <property type="entry name" value="FMN_bind"/>
    <property type="match status" value="1"/>
</dbReference>
<name>A0A6A7K7G9_9FIRM</name>
<dbReference type="GO" id="GO:0016020">
    <property type="term" value="C:membrane"/>
    <property type="evidence" value="ECO:0007669"/>
    <property type="project" value="InterPro"/>
</dbReference>
<comment type="cofactor">
    <cofactor evidence="8">
        <name>FMN</name>
        <dbReference type="ChEBI" id="CHEBI:58210"/>
    </cofactor>
    <text evidence="8">Binds 1 or 2 FMN covalently per subunit.</text>
</comment>
<dbReference type="RefSeq" id="WP_152802959.1">
    <property type="nucleotide sequence ID" value="NZ_WHNX01000008.1"/>
</dbReference>
<comment type="caution">
    <text evidence="10">The sequence shown here is derived from an EMBL/GenBank/DDBJ whole genome shotgun (WGS) entry which is preliminary data.</text>
</comment>